<dbReference type="KEGG" id="pms:KNP414_06015"/>
<gene>
    <name evidence="1" type="ordered locus">KNP414_06015</name>
</gene>
<proteinExistence type="predicted"/>
<accession>F8FEE0</accession>
<reference evidence="2" key="1">
    <citation type="submission" date="2011-06" db="EMBL/GenBank/DDBJ databases">
        <title>Complete genome sequence of Paenibacillus mucilaginosus KNP414.</title>
        <authorList>
            <person name="Wang J."/>
            <person name="Hu S."/>
            <person name="Hu X."/>
            <person name="Zhang B."/>
            <person name="Dong D."/>
            <person name="Zhang S."/>
            <person name="Zhao K."/>
            <person name="Wu D."/>
        </authorList>
    </citation>
    <scope>NUCLEOTIDE SEQUENCE [LARGE SCALE GENOMIC DNA]</scope>
    <source>
        <strain evidence="2">KNP414</strain>
    </source>
</reference>
<name>F8FEE0_PAEMK</name>
<dbReference type="Proteomes" id="UP000006620">
    <property type="component" value="Chromosome"/>
</dbReference>
<organism evidence="1 2">
    <name type="scientific">Paenibacillus mucilaginosus (strain KNP414)</name>
    <dbReference type="NCBI Taxonomy" id="1036673"/>
    <lineage>
        <taxon>Bacteria</taxon>
        <taxon>Bacillati</taxon>
        <taxon>Bacillota</taxon>
        <taxon>Bacilli</taxon>
        <taxon>Bacillales</taxon>
        <taxon>Paenibacillaceae</taxon>
        <taxon>Paenibacillus</taxon>
    </lineage>
</organism>
<sequence>MGFGTVLEMTPWTYACSPVSREGDSSVIPEVQELFLTALS</sequence>
<dbReference type="EMBL" id="CP002869">
    <property type="protein sequence ID" value="AEI44539.1"/>
    <property type="molecule type" value="Genomic_DNA"/>
</dbReference>
<evidence type="ECO:0000313" key="1">
    <source>
        <dbReference type="EMBL" id="AEI44539.1"/>
    </source>
</evidence>
<protein>
    <submittedName>
        <fullName evidence="1">Uncharacterized protein</fullName>
    </submittedName>
</protein>
<evidence type="ECO:0000313" key="2">
    <source>
        <dbReference type="Proteomes" id="UP000006620"/>
    </source>
</evidence>
<dbReference type="AlphaFoldDB" id="F8FEE0"/>
<reference evidence="1 2" key="2">
    <citation type="journal article" date="2013" name="Genome Announc.">
        <title>Genome Sequence of Growth-Improving Paenibacillus mucilaginosus Strain KNP414.</title>
        <authorList>
            <person name="Lu J.J."/>
            <person name="Wang J.F."/>
            <person name="Hu X.F."/>
        </authorList>
    </citation>
    <scope>NUCLEOTIDE SEQUENCE [LARGE SCALE GENOMIC DNA]</scope>
    <source>
        <strain evidence="1 2">KNP414</strain>
    </source>
</reference>
<dbReference type="HOGENOM" id="CLU_3293504_0_0_9"/>